<evidence type="ECO:0008006" key="3">
    <source>
        <dbReference type="Google" id="ProtNLM"/>
    </source>
</evidence>
<dbReference type="Proteomes" id="UP000280188">
    <property type="component" value="Chromosome"/>
</dbReference>
<sequence length="171" mass="19740">MVTRSGHQLLRPRLHGSGNLKRMAIPNHHCGRVRSPRMLTYFRREDQPTMRMLVSHSTRDTRVRVLWRFIDELQIALNVAGVPIQLVNVVSECGTKQVPDLPGELRSATAATDLTMMVLTQGYVNSMRCDDEMHGRAQSSCRDCPSHRLFPVRWRTYPWDKLWSRSIEGWG</sequence>
<organism evidence="1 2">
    <name type="scientific">Acidithiobacillus ferridurans</name>
    <dbReference type="NCBI Taxonomy" id="1232575"/>
    <lineage>
        <taxon>Bacteria</taxon>
        <taxon>Pseudomonadati</taxon>
        <taxon>Pseudomonadota</taxon>
        <taxon>Acidithiobacillia</taxon>
        <taxon>Acidithiobacillales</taxon>
        <taxon>Acidithiobacillaceae</taxon>
        <taxon>Acidithiobacillus</taxon>
    </lineage>
</organism>
<gene>
    <name evidence="1" type="ORF">AFERRID_23880</name>
</gene>
<accession>A0A2Z6IK85</accession>
<keyword evidence="2" id="KW-1185">Reference proteome</keyword>
<reference evidence="1 2" key="1">
    <citation type="journal article" date="2018" name="Microbiol. Resour. Announc.">
        <title>Complete Genome Sequence of Acidithiobacillus ferridurans JCM 18981.</title>
        <authorList>
            <person name="Miyauchi T."/>
            <person name="Kouzuma A."/>
            <person name="Abe T."/>
            <person name="Watanabe K."/>
        </authorList>
    </citation>
    <scope>NUCLEOTIDE SEQUENCE [LARGE SCALE GENOMIC DNA]</scope>
    <source>
        <strain evidence="2">ATCC 33020 / DSM 29468 / JCM 18981 / 11Fe</strain>
    </source>
</reference>
<name>A0A2Z6IK85_ACIFI</name>
<proteinExistence type="predicted"/>
<evidence type="ECO:0000313" key="2">
    <source>
        <dbReference type="Proteomes" id="UP000280188"/>
    </source>
</evidence>
<dbReference type="AlphaFoldDB" id="A0A2Z6IK85"/>
<dbReference type="KEGG" id="afj:AFERRID_23880"/>
<protein>
    <recommendedName>
        <fullName evidence="3">TIR domain-containing protein</fullName>
    </recommendedName>
</protein>
<dbReference type="EMBL" id="AP018795">
    <property type="protein sequence ID" value="BBF66170.1"/>
    <property type="molecule type" value="Genomic_DNA"/>
</dbReference>
<evidence type="ECO:0000313" key="1">
    <source>
        <dbReference type="EMBL" id="BBF66170.1"/>
    </source>
</evidence>